<feature type="chain" id="PRO_5003218533" evidence="1">
    <location>
        <begin position="21"/>
        <end position="285"/>
    </location>
</feature>
<dbReference type="EMBL" id="HQ291086">
    <property type="protein sequence ID" value="ADO18986.1"/>
    <property type="molecule type" value="Genomic_DNA"/>
</dbReference>
<reference evidence="3" key="1">
    <citation type="journal article" date="2011" name="Acta Physiol. Plant.">
        <title>An investigation on the genetic background of Nostoc flagelliforme by similarity analysis of its partial genomic DNA and phylogenetic comparison of deduced related species.</title>
        <authorList>
            <person name="Gao X."/>
            <person name="Liu K."/>
            <person name="Qiu B.S."/>
        </authorList>
    </citation>
    <scope>NUCLEOTIDE SEQUENCE</scope>
    <source>
        <strain evidence="3">Sunitezuoqi</strain>
    </source>
</reference>
<dbReference type="GO" id="GO:0055085">
    <property type="term" value="P:transmembrane transport"/>
    <property type="evidence" value="ECO:0007669"/>
    <property type="project" value="InterPro"/>
</dbReference>
<organism evidence="3">
    <name type="scientific">Nostoc flagelliforme str. Sunitezuoqi</name>
    <dbReference type="NCBI Taxonomy" id="676037"/>
    <lineage>
        <taxon>Bacteria</taxon>
        <taxon>Bacillati</taxon>
        <taxon>Cyanobacteriota</taxon>
        <taxon>Cyanophyceae</taxon>
        <taxon>Nostocales</taxon>
        <taxon>Nostocaceae</taxon>
        <taxon>Nostoc</taxon>
    </lineage>
</organism>
<sequence>MLIVKIRCFLILACCLPLSAAGIRAQQRIAVLSPMEDAQSLAASEHFINSLPESFKLINGDLARSVFRAANFENPFNLTAEEARNFGRAVGADYFLFLKTENLRRASLAKPEYYESYLAAYAVSARTGRLVYWTLKSAEAETASEAERKLFAAFGDLANQVSINISSADATEIAEAAPAVAELPAEDSPEAKDFRAPLPYRRLRPVYTALANLYSVAATVDALVDLDENGRVTRVEIARWAGYGLDESVAETIREMKWRAASREGSALPIRVLLRYNFKKLDREE</sequence>
<name>E7DPH8_9NOSO</name>
<proteinExistence type="predicted"/>
<dbReference type="PROSITE" id="PS00018">
    <property type="entry name" value="EF_HAND_1"/>
    <property type="match status" value="1"/>
</dbReference>
<feature type="signal peptide" evidence="1">
    <location>
        <begin position="1"/>
        <end position="20"/>
    </location>
</feature>
<evidence type="ECO:0000313" key="3">
    <source>
        <dbReference type="EMBL" id="ADO18986.1"/>
    </source>
</evidence>
<dbReference type="InterPro" id="IPR037682">
    <property type="entry name" value="TonB_C"/>
</dbReference>
<dbReference type="AlphaFoldDB" id="E7DPH8"/>
<dbReference type="Gene3D" id="3.30.1150.10">
    <property type="match status" value="1"/>
</dbReference>
<dbReference type="InterPro" id="IPR018247">
    <property type="entry name" value="EF_Hand_1_Ca_BS"/>
</dbReference>
<accession>E7DPH8</accession>
<feature type="domain" description="TonB C-terminal" evidence="2">
    <location>
        <begin position="205"/>
        <end position="279"/>
    </location>
</feature>
<keyword evidence="1" id="KW-0732">Signal</keyword>
<evidence type="ECO:0000256" key="1">
    <source>
        <dbReference type="SAM" id="SignalP"/>
    </source>
</evidence>
<dbReference type="SUPFAM" id="SSF74653">
    <property type="entry name" value="TolA/TonB C-terminal domain"/>
    <property type="match status" value="1"/>
</dbReference>
<evidence type="ECO:0000259" key="2">
    <source>
        <dbReference type="Pfam" id="PF03544"/>
    </source>
</evidence>
<protein>
    <submittedName>
        <fullName evidence="3">TonB family C-terminal domain protein</fullName>
    </submittedName>
</protein>
<gene>
    <name evidence="3" type="ORF">Nfla_1401</name>
</gene>
<dbReference type="Pfam" id="PF03544">
    <property type="entry name" value="TonB_C"/>
    <property type="match status" value="1"/>
</dbReference>